<gene>
    <name evidence="2" type="ORF">Pla22_51720</name>
</gene>
<evidence type="ECO:0000256" key="1">
    <source>
        <dbReference type="SAM" id="Coils"/>
    </source>
</evidence>
<organism evidence="2 3">
    <name type="scientific">Rubripirellula amarantea</name>
    <dbReference type="NCBI Taxonomy" id="2527999"/>
    <lineage>
        <taxon>Bacteria</taxon>
        <taxon>Pseudomonadati</taxon>
        <taxon>Planctomycetota</taxon>
        <taxon>Planctomycetia</taxon>
        <taxon>Pirellulales</taxon>
        <taxon>Pirellulaceae</taxon>
        <taxon>Rubripirellula</taxon>
    </lineage>
</organism>
<dbReference type="InterPro" id="IPR025516">
    <property type="entry name" value="DUF4404"/>
</dbReference>
<evidence type="ECO:0008006" key="4">
    <source>
        <dbReference type="Google" id="ProtNLM"/>
    </source>
</evidence>
<feature type="coiled-coil region" evidence="1">
    <location>
        <begin position="2"/>
        <end position="61"/>
    </location>
</feature>
<keyword evidence="3" id="KW-1185">Reference proteome</keyword>
<reference evidence="2 3" key="1">
    <citation type="submission" date="2019-02" db="EMBL/GenBank/DDBJ databases">
        <title>Deep-cultivation of Planctomycetes and their phenomic and genomic characterization uncovers novel biology.</title>
        <authorList>
            <person name="Wiegand S."/>
            <person name="Jogler M."/>
            <person name="Boedeker C."/>
            <person name="Pinto D."/>
            <person name="Vollmers J."/>
            <person name="Rivas-Marin E."/>
            <person name="Kohn T."/>
            <person name="Peeters S.H."/>
            <person name="Heuer A."/>
            <person name="Rast P."/>
            <person name="Oberbeckmann S."/>
            <person name="Bunk B."/>
            <person name="Jeske O."/>
            <person name="Meyerdierks A."/>
            <person name="Storesund J.E."/>
            <person name="Kallscheuer N."/>
            <person name="Luecker S."/>
            <person name="Lage O.M."/>
            <person name="Pohl T."/>
            <person name="Merkel B.J."/>
            <person name="Hornburger P."/>
            <person name="Mueller R.-W."/>
            <person name="Bruemmer F."/>
            <person name="Labrenz M."/>
            <person name="Spormann A.M."/>
            <person name="Op Den Camp H."/>
            <person name="Overmann J."/>
            <person name="Amann R."/>
            <person name="Jetten M.S.M."/>
            <person name="Mascher T."/>
            <person name="Medema M.H."/>
            <person name="Devos D.P."/>
            <person name="Kaster A.-K."/>
            <person name="Ovreas L."/>
            <person name="Rohde M."/>
            <person name="Galperin M.Y."/>
            <person name="Jogler C."/>
        </authorList>
    </citation>
    <scope>NUCLEOTIDE SEQUENCE [LARGE SCALE GENOMIC DNA]</scope>
    <source>
        <strain evidence="2 3">Pla22</strain>
    </source>
</reference>
<accession>A0A5C5WDK1</accession>
<comment type="caution">
    <text evidence="2">The sequence shown here is derived from an EMBL/GenBank/DDBJ whole genome shotgun (WGS) entry which is preliminary data.</text>
</comment>
<name>A0A5C5WDK1_9BACT</name>
<keyword evidence="1" id="KW-0175">Coiled coil</keyword>
<dbReference type="AlphaFoldDB" id="A0A5C5WDK1"/>
<evidence type="ECO:0000313" key="2">
    <source>
        <dbReference type="EMBL" id="TWT48171.1"/>
    </source>
</evidence>
<dbReference type="OrthoDB" id="281328at2"/>
<protein>
    <recommendedName>
        <fullName evidence="4">Chromosome partition protein Smc</fullName>
    </recommendedName>
</protein>
<dbReference type="EMBL" id="SJPI01000004">
    <property type="protein sequence ID" value="TWT48171.1"/>
    <property type="molecule type" value="Genomic_DNA"/>
</dbReference>
<dbReference type="RefSeq" id="WP_146517570.1">
    <property type="nucleotide sequence ID" value="NZ_SJPI01000004.1"/>
</dbReference>
<sequence length="85" mass="9613">MRQELENALAQLHKHLQDVQELDVEERARLEAAVTEIQTSLDRSEVNSQSLAERLQEATEEFKASHPALTENLGRIADMLSQMGI</sequence>
<dbReference type="Proteomes" id="UP000316598">
    <property type="component" value="Unassembled WGS sequence"/>
</dbReference>
<proteinExistence type="predicted"/>
<evidence type="ECO:0000313" key="3">
    <source>
        <dbReference type="Proteomes" id="UP000316598"/>
    </source>
</evidence>
<dbReference type="Pfam" id="PF14357">
    <property type="entry name" value="DUF4404"/>
    <property type="match status" value="1"/>
</dbReference>